<dbReference type="Pfam" id="PF08376">
    <property type="entry name" value="NIT"/>
    <property type="match status" value="1"/>
</dbReference>
<protein>
    <recommendedName>
        <fullName evidence="1">diguanylate cyclase</fullName>
        <ecNumber evidence="1">2.7.7.65</ecNumber>
    </recommendedName>
</protein>
<organism evidence="7 8">
    <name type="scientific">Roseibium porphyridii</name>
    <dbReference type="NCBI Taxonomy" id="2866279"/>
    <lineage>
        <taxon>Bacteria</taxon>
        <taxon>Pseudomonadati</taxon>
        <taxon>Pseudomonadota</taxon>
        <taxon>Alphaproteobacteria</taxon>
        <taxon>Hyphomicrobiales</taxon>
        <taxon>Stappiaceae</taxon>
        <taxon>Roseibium</taxon>
    </lineage>
</organism>
<dbReference type="SMART" id="SM00267">
    <property type="entry name" value="GGDEF"/>
    <property type="match status" value="1"/>
</dbReference>
<keyword evidence="3" id="KW-0812">Transmembrane</keyword>
<dbReference type="InterPro" id="IPR003018">
    <property type="entry name" value="GAF"/>
</dbReference>
<dbReference type="PROSITE" id="PS50885">
    <property type="entry name" value="HAMP"/>
    <property type="match status" value="1"/>
</dbReference>
<dbReference type="InterPro" id="IPR050469">
    <property type="entry name" value="Diguanylate_Cyclase"/>
</dbReference>
<dbReference type="InterPro" id="IPR003660">
    <property type="entry name" value="HAMP_dom"/>
</dbReference>
<dbReference type="Pfam" id="PF13492">
    <property type="entry name" value="GAF_3"/>
    <property type="match status" value="1"/>
</dbReference>
<dbReference type="InterPro" id="IPR029787">
    <property type="entry name" value="Nucleotide_cyclase"/>
</dbReference>
<dbReference type="CDD" id="cd01949">
    <property type="entry name" value="GGDEF"/>
    <property type="match status" value="1"/>
</dbReference>
<dbReference type="PROSITE" id="PS50887">
    <property type="entry name" value="GGDEF"/>
    <property type="match status" value="1"/>
</dbReference>
<dbReference type="InterPro" id="IPR029016">
    <property type="entry name" value="GAF-like_dom_sf"/>
</dbReference>
<evidence type="ECO:0000259" key="4">
    <source>
        <dbReference type="PROSITE" id="PS50885"/>
    </source>
</evidence>
<dbReference type="PROSITE" id="PS50906">
    <property type="entry name" value="NIT"/>
    <property type="match status" value="1"/>
</dbReference>
<dbReference type="Gene3D" id="6.10.340.10">
    <property type="match status" value="1"/>
</dbReference>
<feature type="domain" description="GGDEF" evidence="5">
    <location>
        <begin position="593"/>
        <end position="727"/>
    </location>
</feature>
<dbReference type="RefSeq" id="WP_265680320.1">
    <property type="nucleotide sequence ID" value="NZ_CP120863.1"/>
</dbReference>
<dbReference type="Proteomes" id="UP001209803">
    <property type="component" value="Chromosome"/>
</dbReference>
<comment type="catalytic activity">
    <reaction evidence="2">
        <text>2 GTP = 3',3'-c-di-GMP + 2 diphosphate</text>
        <dbReference type="Rhea" id="RHEA:24898"/>
        <dbReference type="ChEBI" id="CHEBI:33019"/>
        <dbReference type="ChEBI" id="CHEBI:37565"/>
        <dbReference type="ChEBI" id="CHEBI:58805"/>
        <dbReference type="EC" id="2.7.7.65"/>
    </reaction>
</comment>
<dbReference type="EMBL" id="CP120863">
    <property type="protein sequence ID" value="WFE89552.1"/>
    <property type="molecule type" value="Genomic_DNA"/>
</dbReference>
<accession>A0ABY8F646</accession>
<evidence type="ECO:0000313" key="8">
    <source>
        <dbReference type="Proteomes" id="UP001209803"/>
    </source>
</evidence>
<name>A0ABY8F646_9HYPH</name>
<evidence type="ECO:0000259" key="6">
    <source>
        <dbReference type="PROSITE" id="PS50906"/>
    </source>
</evidence>
<dbReference type="Gene3D" id="3.30.450.40">
    <property type="match status" value="1"/>
</dbReference>
<feature type="domain" description="HAMP" evidence="4">
    <location>
        <begin position="336"/>
        <end position="389"/>
    </location>
</feature>
<evidence type="ECO:0000259" key="5">
    <source>
        <dbReference type="PROSITE" id="PS50887"/>
    </source>
</evidence>
<dbReference type="EC" id="2.7.7.65" evidence="1"/>
<sequence>MSSFLANRSIAFKLALVCWVPVLALIAISAQKIHVEYQAWQRAEAIGEVLNVAPILSDLVHDIQRERGTSAGLVGSRGLAFKQSIKDERSETDADLKRLQATVGAPSGKLAASNFTDPYNGALADLQNLTKIRQEVDALQITVPDIANYYTGIVAQLLEAIEKMKLSVDNAEVLHQISAYIALQHAKEHAGLERAMGAVGFGSGNFEPETYQRFLSLVAQQDYMFSQFRQNAPTEALVLLSKLQHGPLETRVQEYREIAQQSPYGTSSALVSGKDWWDATTARIDALKSIEDRLSRSLHDWALEACQKAWTSFLTLTAFLVALVAGAALVSLLVYREIQPPIARINSSMASWASDGAIPDLKEAQRRDGIGELARTLNDLRHRLEDTRKIELERNARERAQTQEMKLLSDLNEWLQSSTSTDELYAMIETFMAKLLPESSGSVYVFSNSRDVLDGTCAWNGGELHEHIRPDDCWSLRRGRGYSFKTDDIKFACEHTQPHDDGPYYCIPILAHGETVGMMHLKPLPDISTDTFFESYRLAQLAAEQISLAIANSKMRDQLHQQSIRDPLTGLFNRRHFIEVLRRNVETSKRTKAPFVLASIDVDHFKRFNDNHGHDAGDMVLRAVGSTLEQACGVEELPCRIGGEEFMLLLSDTTLEAAENRAEEIRQLIEKITVRYGEKSLPKITISVGLSAYPEHGSLPQDLMQTADDALYKSKAAGRNQVTIANLAKEVPDQPTVDFDRVKEELIDHVDQRIAKI</sequence>
<dbReference type="InterPro" id="IPR013587">
    <property type="entry name" value="Nitrate/nitrite_sensing"/>
</dbReference>
<evidence type="ECO:0000256" key="1">
    <source>
        <dbReference type="ARBA" id="ARBA00012528"/>
    </source>
</evidence>
<dbReference type="PANTHER" id="PTHR45138">
    <property type="entry name" value="REGULATORY COMPONENTS OF SENSORY TRANSDUCTION SYSTEM"/>
    <property type="match status" value="1"/>
</dbReference>
<keyword evidence="3" id="KW-0472">Membrane</keyword>
<keyword evidence="8" id="KW-1185">Reference proteome</keyword>
<reference evidence="7 8" key="1">
    <citation type="submission" date="2023-03" db="EMBL/GenBank/DDBJ databases">
        <title>Roseibium porphyridii sp. nov. and Roseibium rhodosorbium sp. nov. isolated from marine algae, Porphyridium cruentum and Rhodosorus marinus, respectively.</title>
        <authorList>
            <person name="Lee M.W."/>
            <person name="Choi B.J."/>
            <person name="Lee J.K."/>
            <person name="Choi D.G."/>
            <person name="Baek J.H."/>
            <person name="Bayburt H."/>
            <person name="Kim J.M."/>
            <person name="Han D.M."/>
            <person name="Kim K.H."/>
            <person name="Jeon C.O."/>
        </authorList>
    </citation>
    <scope>NUCLEOTIDE SEQUENCE [LARGE SCALE GENOMIC DNA]</scope>
    <source>
        <strain evidence="7 8">KMA01</strain>
    </source>
</reference>
<dbReference type="InterPro" id="IPR000160">
    <property type="entry name" value="GGDEF_dom"/>
</dbReference>
<feature type="domain" description="NIT" evidence="6">
    <location>
        <begin position="54"/>
        <end position="305"/>
    </location>
</feature>
<evidence type="ECO:0000256" key="2">
    <source>
        <dbReference type="ARBA" id="ARBA00034247"/>
    </source>
</evidence>
<dbReference type="InterPro" id="IPR043128">
    <property type="entry name" value="Rev_trsase/Diguanyl_cyclase"/>
</dbReference>
<evidence type="ECO:0000256" key="3">
    <source>
        <dbReference type="SAM" id="Phobius"/>
    </source>
</evidence>
<gene>
    <name evidence="7" type="ORF">K1718_25935</name>
</gene>
<dbReference type="PANTHER" id="PTHR45138:SF9">
    <property type="entry name" value="DIGUANYLATE CYCLASE DGCM-RELATED"/>
    <property type="match status" value="1"/>
</dbReference>
<dbReference type="NCBIfam" id="TIGR00254">
    <property type="entry name" value="GGDEF"/>
    <property type="match status" value="1"/>
</dbReference>
<keyword evidence="3" id="KW-1133">Transmembrane helix</keyword>
<dbReference type="Gene3D" id="3.30.70.270">
    <property type="match status" value="1"/>
</dbReference>
<dbReference type="SUPFAM" id="SSF55781">
    <property type="entry name" value="GAF domain-like"/>
    <property type="match status" value="1"/>
</dbReference>
<dbReference type="Pfam" id="PF00990">
    <property type="entry name" value="GGDEF"/>
    <property type="match status" value="1"/>
</dbReference>
<evidence type="ECO:0000313" key="7">
    <source>
        <dbReference type="EMBL" id="WFE89552.1"/>
    </source>
</evidence>
<dbReference type="SUPFAM" id="SSF55073">
    <property type="entry name" value="Nucleotide cyclase"/>
    <property type="match status" value="1"/>
</dbReference>
<dbReference type="InterPro" id="IPR010910">
    <property type="entry name" value="Nitrate/nitrite_sensing_bac"/>
</dbReference>
<proteinExistence type="predicted"/>
<feature type="transmembrane region" description="Helical" evidence="3">
    <location>
        <begin position="313"/>
        <end position="335"/>
    </location>
</feature>